<dbReference type="HOGENOM" id="CLU_3397784_0_0_10"/>
<protein>
    <submittedName>
        <fullName evidence="1">Uncharacterized protein</fullName>
    </submittedName>
</protein>
<proteinExistence type="predicted"/>
<name>K5YMX3_9BACT</name>
<organism evidence="1 2">
    <name type="scientific">Parabacteroides goldsteinii CL02T12C30</name>
    <dbReference type="NCBI Taxonomy" id="999418"/>
    <lineage>
        <taxon>Bacteria</taxon>
        <taxon>Pseudomonadati</taxon>
        <taxon>Bacteroidota</taxon>
        <taxon>Bacteroidia</taxon>
        <taxon>Bacteroidales</taxon>
        <taxon>Tannerellaceae</taxon>
        <taxon>Parabacteroides</taxon>
    </lineage>
</organism>
<evidence type="ECO:0000313" key="1">
    <source>
        <dbReference type="EMBL" id="EKN15222.1"/>
    </source>
</evidence>
<reference evidence="1 2" key="1">
    <citation type="submission" date="2012-02" db="EMBL/GenBank/DDBJ databases">
        <title>The Genome Sequence of Parabacteroides goldsteinii CL02T12C30.</title>
        <authorList>
            <consortium name="The Broad Institute Genome Sequencing Platform"/>
            <person name="Earl A."/>
            <person name="Ward D."/>
            <person name="Feldgarden M."/>
            <person name="Gevers D."/>
            <person name="Zitomersky N.L."/>
            <person name="Coyne M.J."/>
            <person name="Comstock L.E."/>
            <person name="Young S.K."/>
            <person name="Zeng Q."/>
            <person name="Gargeya S."/>
            <person name="Fitzgerald M."/>
            <person name="Haas B."/>
            <person name="Abouelleil A."/>
            <person name="Alvarado L."/>
            <person name="Arachchi H.M."/>
            <person name="Berlin A."/>
            <person name="Chapman S.B."/>
            <person name="Gearin G."/>
            <person name="Goldberg J."/>
            <person name="Griggs A."/>
            <person name="Gujja S."/>
            <person name="Hansen M."/>
            <person name="Heiman D."/>
            <person name="Howarth C."/>
            <person name="Larimer J."/>
            <person name="Lui A."/>
            <person name="MacDonald P.J.P."/>
            <person name="McCowen C."/>
            <person name="Montmayeur A."/>
            <person name="Murphy C."/>
            <person name="Neiman D."/>
            <person name="Pearson M."/>
            <person name="Priest M."/>
            <person name="Roberts A."/>
            <person name="Saif S."/>
            <person name="Shea T."/>
            <person name="Sisk P."/>
            <person name="Stolte C."/>
            <person name="Sykes S."/>
            <person name="Wortman J."/>
            <person name="Nusbaum C."/>
            <person name="Birren B."/>
        </authorList>
    </citation>
    <scope>NUCLEOTIDE SEQUENCE [LARGE SCALE GENOMIC DNA]</scope>
    <source>
        <strain evidence="1 2">CL02T12C30</strain>
    </source>
</reference>
<comment type="caution">
    <text evidence="1">The sequence shown here is derived from an EMBL/GenBank/DDBJ whole genome shotgun (WGS) entry which is preliminary data.</text>
</comment>
<dbReference type="EMBL" id="AGZO01000017">
    <property type="protein sequence ID" value="EKN15222.1"/>
    <property type="molecule type" value="Genomic_DNA"/>
</dbReference>
<dbReference type="AlphaFoldDB" id="K5YMX3"/>
<dbReference type="Proteomes" id="UP000006330">
    <property type="component" value="Unassembled WGS sequence"/>
</dbReference>
<accession>K5YMX3</accession>
<evidence type="ECO:0000313" key="2">
    <source>
        <dbReference type="Proteomes" id="UP000006330"/>
    </source>
</evidence>
<sequence>MNKKYTLNYTGKFKKDLKQPVPSHPNITRIN</sequence>
<gene>
    <name evidence="1" type="ORF">HMPREF1076_02559</name>
</gene>